<evidence type="ECO:0000256" key="5">
    <source>
        <dbReference type="ARBA" id="ARBA00023002"/>
    </source>
</evidence>
<feature type="transmembrane region" description="Helical" evidence="8">
    <location>
        <begin position="420"/>
        <end position="453"/>
    </location>
</feature>
<feature type="transmembrane region" description="Helical" evidence="8">
    <location>
        <begin position="382"/>
        <end position="408"/>
    </location>
</feature>
<feature type="transmembrane region" description="Helical" evidence="8">
    <location>
        <begin position="205"/>
        <end position="230"/>
    </location>
</feature>
<evidence type="ECO:0000256" key="6">
    <source>
        <dbReference type="ARBA" id="ARBA00023136"/>
    </source>
</evidence>
<gene>
    <name evidence="10" type="ORF">IAD26_01885</name>
</gene>
<dbReference type="PANTHER" id="PTHR42682">
    <property type="entry name" value="HYDROGENASE-4 COMPONENT F"/>
    <property type="match status" value="1"/>
</dbReference>
<evidence type="ECO:0000256" key="4">
    <source>
        <dbReference type="ARBA" id="ARBA00022989"/>
    </source>
</evidence>
<evidence type="ECO:0000313" key="11">
    <source>
        <dbReference type="Proteomes" id="UP000886748"/>
    </source>
</evidence>
<evidence type="ECO:0000256" key="2">
    <source>
        <dbReference type="ARBA" id="ARBA00022475"/>
    </source>
</evidence>
<keyword evidence="3 7" id="KW-0812">Transmembrane</keyword>
<feature type="transmembrane region" description="Helical" evidence="8">
    <location>
        <begin position="163"/>
        <end position="185"/>
    </location>
</feature>
<feature type="transmembrane region" description="Helical" evidence="8">
    <location>
        <begin position="299"/>
        <end position="317"/>
    </location>
</feature>
<dbReference type="InterPro" id="IPR052175">
    <property type="entry name" value="ComplexI-like_HydComp"/>
</dbReference>
<comment type="subcellular location">
    <subcellularLocation>
        <location evidence="1">Cell membrane</location>
        <topology evidence="1">Multi-pass membrane protein</topology>
    </subcellularLocation>
    <subcellularLocation>
        <location evidence="7">Membrane</location>
        <topology evidence="7">Multi-pass membrane protein</topology>
    </subcellularLocation>
</comment>
<keyword evidence="2" id="KW-1003">Cell membrane</keyword>
<dbReference type="Pfam" id="PF00361">
    <property type="entry name" value="Proton_antipo_M"/>
    <property type="match status" value="1"/>
</dbReference>
<accession>A0A9D1MYZ0</accession>
<evidence type="ECO:0000313" key="10">
    <source>
        <dbReference type="EMBL" id="HIU91866.1"/>
    </source>
</evidence>
<reference evidence="10" key="2">
    <citation type="journal article" date="2021" name="PeerJ">
        <title>Extensive microbial diversity within the chicken gut microbiome revealed by metagenomics and culture.</title>
        <authorList>
            <person name="Gilroy R."/>
            <person name="Ravi A."/>
            <person name="Getino M."/>
            <person name="Pursley I."/>
            <person name="Horton D.L."/>
            <person name="Alikhan N.F."/>
            <person name="Baker D."/>
            <person name="Gharbi K."/>
            <person name="Hall N."/>
            <person name="Watson M."/>
            <person name="Adriaenssens E.M."/>
            <person name="Foster-Nyarko E."/>
            <person name="Jarju S."/>
            <person name="Secka A."/>
            <person name="Antonio M."/>
            <person name="Oren A."/>
            <person name="Chaudhuri R.R."/>
            <person name="La Ragione R."/>
            <person name="Hildebrand F."/>
            <person name="Pallen M.J."/>
        </authorList>
    </citation>
    <scope>NUCLEOTIDE SEQUENCE</scope>
    <source>
        <strain evidence="10">CHK154-7741</strain>
    </source>
</reference>
<feature type="transmembrane region" description="Helical" evidence="8">
    <location>
        <begin position="70"/>
        <end position="96"/>
    </location>
</feature>
<feature type="transmembrane region" description="Helical" evidence="8">
    <location>
        <begin position="6"/>
        <end position="22"/>
    </location>
</feature>
<keyword evidence="6 8" id="KW-0472">Membrane</keyword>
<dbReference type="GO" id="GO:0016491">
    <property type="term" value="F:oxidoreductase activity"/>
    <property type="evidence" value="ECO:0007669"/>
    <property type="project" value="UniProtKB-KW"/>
</dbReference>
<feature type="domain" description="NADH:quinone oxidoreductase/Mrp antiporter transmembrane" evidence="9">
    <location>
        <begin position="130"/>
        <end position="421"/>
    </location>
</feature>
<feature type="transmembrane region" description="Helical" evidence="8">
    <location>
        <begin position="474"/>
        <end position="496"/>
    </location>
</feature>
<dbReference type="GO" id="GO:0042773">
    <property type="term" value="P:ATP synthesis coupled electron transport"/>
    <property type="evidence" value="ECO:0007669"/>
    <property type="project" value="InterPro"/>
</dbReference>
<proteinExistence type="predicted"/>
<name>A0A9D1MYZ0_9CLOT</name>
<keyword evidence="5" id="KW-0560">Oxidoreductase</keyword>
<dbReference type="PRINTS" id="PR01437">
    <property type="entry name" value="NUOXDRDTASE4"/>
</dbReference>
<dbReference type="GO" id="GO:0008137">
    <property type="term" value="F:NADH dehydrogenase (ubiquinone) activity"/>
    <property type="evidence" value="ECO:0007669"/>
    <property type="project" value="InterPro"/>
</dbReference>
<feature type="transmembrane region" description="Helical" evidence="8">
    <location>
        <begin position="108"/>
        <end position="126"/>
    </location>
</feature>
<dbReference type="InterPro" id="IPR001750">
    <property type="entry name" value="ND/Mrp_TM"/>
</dbReference>
<evidence type="ECO:0000256" key="1">
    <source>
        <dbReference type="ARBA" id="ARBA00004651"/>
    </source>
</evidence>
<feature type="transmembrane region" description="Helical" evidence="8">
    <location>
        <begin position="242"/>
        <end position="264"/>
    </location>
</feature>
<feature type="transmembrane region" description="Helical" evidence="8">
    <location>
        <begin position="521"/>
        <end position="542"/>
    </location>
</feature>
<protein>
    <recommendedName>
        <fullName evidence="9">NADH:quinone oxidoreductase/Mrp antiporter transmembrane domain-containing protein</fullName>
    </recommendedName>
</protein>
<comment type="caution">
    <text evidence="10">The sequence shown here is derived from an EMBL/GenBank/DDBJ whole genome shotgun (WGS) entry which is preliminary data.</text>
</comment>
<dbReference type="Proteomes" id="UP000886748">
    <property type="component" value="Unassembled WGS sequence"/>
</dbReference>
<evidence type="ECO:0000256" key="3">
    <source>
        <dbReference type="ARBA" id="ARBA00022692"/>
    </source>
</evidence>
<dbReference type="AlphaFoldDB" id="A0A9D1MYZ0"/>
<sequence>MNIFFPGVILLLASGFFALFFADKFKVKIVTFLSAIAAVLCCIPSVKVIANSCTMIETFNFNHIFGPVNFVIDPLSAFFILVISVMSLASTVYANGYLKGYIESGKRVGAHLIFLSTLTASMLLVVTCQNALMFLICWEIMSLSSFFLVIFENEKKEILKAGIKYLVFMHISVIFIILAFAVLSIKAGSFDFSSFRYVLENNSHLANIVFILAFIGFGTKSGFVPFHNWLPDAHPAAPSHVSAVMSGVMIKTGIYGILRILSLIVIPSKLISFGVLIISLSTALYGVLYSISQQDVKRFLAYCSIENIGIIGTGVGIGMLGLAYSSSIVALLGFSGAILHILNHSIFKEILFFAAGSVYTKAHTRDVEVLGGLIKAMPATAIFFLASSVAVCALPPFNGFISEFLIYFGMLRGLSVNNFFVILTLLFAIAALAFVGTMAMLAFTKAFSIIFLGSPRSEKAQHVIDKKEDAPLSMTVPMGFLSLLMLLIGLFPQYVFKYLHTPVNVLLSFNAVTISSATAEILQQISTFALLFLAFILILVLIKLKFGTKVQMHETWGCGYDRLNNHIQYTASSYASPFLSMLRPLFKKVFDIEKPKKLFPQSAHFNLQIDDIEEAYVINPIVKFDEWFLSKFEKMQSGNIQTYIKYGLIFLVIIIVGCLLIK</sequence>
<evidence type="ECO:0000256" key="7">
    <source>
        <dbReference type="RuleBase" id="RU000320"/>
    </source>
</evidence>
<keyword evidence="4 8" id="KW-1133">Transmembrane helix</keyword>
<organism evidence="10 11">
    <name type="scientific">Candidatus Limenecus avicola</name>
    <dbReference type="NCBI Taxonomy" id="2840847"/>
    <lineage>
        <taxon>Bacteria</taxon>
        <taxon>Bacillati</taxon>
        <taxon>Bacillota</taxon>
        <taxon>Clostridia</taxon>
        <taxon>Eubacteriales</taxon>
        <taxon>Clostridiaceae</taxon>
        <taxon>Clostridiaceae incertae sedis</taxon>
        <taxon>Candidatus Limenecus</taxon>
    </lineage>
</organism>
<evidence type="ECO:0000256" key="8">
    <source>
        <dbReference type="SAM" id="Phobius"/>
    </source>
</evidence>
<reference evidence="10" key="1">
    <citation type="submission" date="2020-10" db="EMBL/GenBank/DDBJ databases">
        <authorList>
            <person name="Gilroy R."/>
        </authorList>
    </citation>
    <scope>NUCLEOTIDE SEQUENCE</scope>
    <source>
        <strain evidence="10">CHK154-7741</strain>
    </source>
</reference>
<feature type="transmembrane region" description="Helical" evidence="8">
    <location>
        <begin position="270"/>
        <end position="292"/>
    </location>
</feature>
<dbReference type="EMBL" id="DVOD01000014">
    <property type="protein sequence ID" value="HIU91866.1"/>
    <property type="molecule type" value="Genomic_DNA"/>
</dbReference>
<dbReference type="InterPro" id="IPR003918">
    <property type="entry name" value="NADH_UbQ_OxRdtase"/>
</dbReference>
<dbReference type="GO" id="GO:0005886">
    <property type="term" value="C:plasma membrane"/>
    <property type="evidence" value="ECO:0007669"/>
    <property type="project" value="UniProtKB-SubCell"/>
</dbReference>
<dbReference type="PANTHER" id="PTHR42682:SF3">
    <property type="entry name" value="FORMATE HYDROGENLYASE SUBUNIT 3-RELATED"/>
    <property type="match status" value="1"/>
</dbReference>
<feature type="transmembrane region" description="Helical" evidence="8">
    <location>
        <begin position="132"/>
        <end position="151"/>
    </location>
</feature>
<evidence type="ECO:0000259" key="9">
    <source>
        <dbReference type="Pfam" id="PF00361"/>
    </source>
</evidence>
<feature type="transmembrane region" description="Helical" evidence="8">
    <location>
        <begin position="643"/>
        <end position="661"/>
    </location>
</feature>
<feature type="transmembrane region" description="Helical" evidence="8">
    <location>
        <begin position="29"/>
        <end position="50"/>
    </location>
</feature>